<dbReference type="Gene3D" id="2.60.40.10">
    <property type="entry name" value="Immunoglobulins"/>
    <property type="match status" value="1"/>
</dbReference>
<dbReference type="Proteomes" id="UP000483286">
    <property type="component" value="Unassembled WGS sequence"/>
</dbReference>
<gene>
    <name evidence="2" type="ORF">GO986_06830</name>
</gene>
<keyword evidence="1" id="KW-0732">Signal</keyword>
<dbReference type="EMBL" id="WQLB01000007">
    <property type="protein sequence ID" value="MVN86477.1"/>
    <property type="molecule type" value="Genomic_DNA"/>
</dbReference>
<dbReference type="RefSeq" id="WP_157458544.1">
    <property type="nucleotide sequence ID" value="NZ_WQLB01000007.1"/>
</dbReference>
<evidence type="ECO:0000256" key="1">
    <source>
        <dbReference type="SAM" id="SignalP"/>
    </source>
</evidence>
<organism evidence="2 3">
    <name type="scientific">Deinococcus arboris</name>
    <dbReference type="NCBI Taxonomy" id="2682977"/>
    <lineage>
        <taxon>Bacteria</taxon>
        <taxon>Thermotogati</taxon>
        <taxon>Deinococcota</taxon>
        <taxon>Deinococci</taxon>
        <taxon>Deinococcales</taxon>
        <taxon>Deinococcaceae</taxon>
        <taxon>Deinococcus</taxon>
    </lineage>
</organism>
<feature type="chain" id="PRO_5028888917" evidence="1">
    <location>
        <begin position="21"/>
        <end position="301"/>
    </location>
</feature>
<comment type="caution">
    <text evidence="2">The sequence shown here is derived from an EMBL/GenBank/DDBJ whole genome shotgun (WGS) entry which is preliminary data.</text>
</comment>
<protein>
    <submittedName>
        <fullName evidence="2">Uncharacterized protein</fullName>
    </submittedName>
</protein>
<accession>A0A7C9LLD0</accession>
<dbReference type="AlphaFoldDB" id="A0A7C9LLD0"/>
<dbReference type="PROSITE" id="PS51257">
    <property type="entry name" value="PROKAR_LIPOPROTEIN"/>
    <property type="match status" value="1"/>
</dbReference>
<evidence type="ECO:0000313" key="2">
    <source>
        <dbReference type="EMBL" id="MVN86477.1"/>
    </source>
</evidence>
<dbReference type="InterPro" id="IPR013783">
    <property type="entry name" value="Ig-like_fold"/>
</dbReference>
<sequence length="301" mass="31292">MKRSARLALPLLTCTALLTACPGGGDGGTTPPPPPADTTAPTVTLQGVQSGRTLTLTASAQDAVGVARVDFFAGTTLLGSDTTAPYEARRTVSNADNGIQNFTAKAYDAAGNMSAAGTQVTVNVAPTLYQGVWGWGLVNAAGTFVDQGAVIFDDEGRQNGQTAALGIYWNQAETRAGYSLLGEITARARLETAFSFDENLNDLRFYFIGIDDDQQMGTFQGKAAFEGSGAIFNAAGEPTQDVFVLLVQSSTSVPSGLGAQSAAKAQARALVTGALAQRQGRLTQLKTNPDAVRNAARTFLK</sequence>
<evidence type="ECO:0000313" key="3">
    <source>
        <dbReference type="Proteomes" id="UP000483286"/>
    </source>
</evidence>
<dbReference type="Pfam" id="PF17957">
    <property type="entry name" value="Big_7"/>
    <property type="match status" value="1"/>
</dbReference>
<feature type="signal peptide" evidence="1">
    <location>
        <begin position="1"/>
        <end position="20"/>
    </location>
</feature>
<name>A0A7C9LLD0_9DEIO</name>
<proteinExistence type="predicted"/>
<keyword evidence="3" id="KW-1185">Reference proteome</keyword>
<reference evidence="2 3" key="1">
    <citation type="submission" date="2019-12" db="EMBL/GenBank/DDBJ databases">
        <title>Deinococcus sp. HMF7620 Genome sequencing and assembly.</title>
        <authorList>
            <person name="Kang H."/>
            <person name="Kim H."/>
            <person name="Joh K."/>
        </authorList>
    </citation>
    <scope>NUCLEOTIDE SEQUENCE [LARGE SCALE GENOMIC DNA]</scope>
    <source>
        <strain evidence="2 3">HMF7620</strain>
    </source>
</reference>